<name>A0A834I7J2_RHYFE</name>
<keyword evidence="2" id="KW-1185">Reference proteome</keyword>
<dbReference type="AlphaFoldDB" id="A0A834I7J2"/>
<protein>
    <submittedName>
        <fullName evidence="1">Uncharacterized protein</fullName>
    </submittedName>
</protein>
<proteinExistence type="predicted"/>
<dbReference type="EMBL" id="JAACXV010010421">
    <property type="protein sequence ID" value="KAF7275439.1"/>
    <property type="molecule type" value="Genomic_DNA"/>
</dbReference>
<comment type="caution">
    <text evidence="1">The sequence shown here is derived from an EMBL/GenBank/DDBJ whole genome shotgun (WGS) entry which is preliminary data.</text>
</comment>
<feature type="non-terminal residue" evidence="1">
    <location>
        <position position="62"/>
    </location>
</feature>
<evidence type="ECO:0000313" key="1">
    <source>
        <dbReference type="EMBL" id="KAF7275439.1"/>
    </source>
</evidence>
<gene>
    <name evidence="1" type="ORF">GWI33_011750</name>
</gene>
<organism evidence="1 2">
    <name type="scientific">Rhynchophorus ferrugineus</name>
    <name type="common">Red palm weevil</name>
    <name type="synonym">Curculio ferrugineus</name>
    <dbReference type="NCBI Taxonomy" id="354439"/>
    <lineage>
        <taxon>Eukaryota</taxon>
        <taxon>Metazoa</taxon>
        <taxon>Ecdysozoa</taxon>
        <taxon>Arthropoda</taxon>
        <taxon>Hexapoda</taxon>
        <taxon>Insecta</taxon>
        <taxon>Pterygota</taxon>
        <taxon>Neoptera</taxon>
        <taxon>Endopterygota</taxon>
        <taxon>Coleoptera</taxon>
        <taxon>Polyphaga</taxon>
        <taxon>Cucujiformia</taxon>
        <taxon>Curculionidae</taxon>
        <taxon>Dryophthorinae</taxon>
        <taxon>Rhynchophorus</taxon>
    </lineage>
</organism>
<dbReference type="Proteomes" id="UP000625711">
    <property type="component" value="Unassembled WGS sequence"/>
</dbReference>
<reference evidence="1" key="1">
    <citation type="submission" date="2020-08" db="EMBL/GenBank/DDBJ databases">
        <title>Genome sequencing and assembly of the red palm weevil Rhynchophorus ferrugineus.</title>
        <authorList>
            <person name="Dias G.B."/>
            <person name="Bergman C.M."/>
            <person name="Manee M."/>
        </authorList>
    </citation>
    <scope>NUCLEOTIDE SEQUENCE</scope>
    <source>
        <strain evidence="1">AA-2017</strain>
        <tissue evidence="1">Whole larva</tissue>
    </source>
</reference>
<accession>A0A834I7J2</accession>
<sequence length="62" mass="7049">MEAVGSRLSSCQNKCHSRDDAMPCGTVEKRRKKEDLPKWALKVISLLQAREKTENKCRSVAM</sequence>
<evidence type="ECO:0000313" key="2">
    <source>
        <dbReference type="Proteomes" id="UP000625711"/>
    </source>
</evidence>